<dbReference type="Proteomes" id="UP000077857">
    <property type="component" value="Unassembled WGS sequence"/>
</dbReference>
<protein>
    <submittedName>
        <fullName evidence="1">Uncharacterized protein</fullName>
    </submittedName>
</protein>
<comment type="caution">
    <text evidence="1">The sequence shown here is derived from an EMBL/GenBank/DDBJ whole genome shotgun (WGS) entry which is preliminary data.</text>
</comment>
<proteinExistence type="predicted"/>
<sequence>MRPLIGGGIVKTYGLNRAAMSGSGENYDTKDSVGKIRTANWLGISPARQRLLPSARARRQLSSRYKNGKPIETVSGPAKIVV</sequence>
<evidence type="ECO:0000313" key="2">
    <source>
        <dbReference type="Proteomes" id="UP000077857"/>
    </source>
</evidence>
<evidence type="ECO:0000313" key="1">
    <source>
        <dbReference type="EMBL" id="OAI10844.1"/>
    </source>
</evidence>
<name>A0A177MZM0_9GAMM</name>
<organism evidence="1 2">
    <name type="scientific">Methylomonas koyamae</name>
    <dbReference type="NCBI Taxonomy" id="702114"/>
    <lineage>
        <taxon>Bacteria</taxon>
        <taxon>Pseudomonadati</taxon>
        <taxon>Pseudomonadota</taxon>
        <taxon>Gammaproteobacteria</taxon>
        <taxon>Methylococcales</taxon>
        <taxon>Methylococcaceae</taxon>
        <taxon>Methylomonas</taxon>
    </lineage>
</organism>
<dbReference type="AlphaFoldDB" id="A0A177MZM0"/>
<reference evidence="1 2" key="1">
    <citation type="submission" date="2016-03" db="EMBL/GenBank/DDBJ databases">
        <authorList>
            <person name="Ploux O."/>
        </authorList>
    </citation>
    <scope>NUCLEOTIDE SEQUENCE [LARGE SCALE GENOMIC DNA]</scope>
    <source>
        <strain evidence="1 2">R-45378</strain>
    </source>
</reference>
<gene>
    <name evidence="1" type="ORF">A1507_21345</name>
</gene>
<dbReference type="EMBL" id="LUUJ01000129">
    <property type="protein sequence ID" value="OAI10844.1"/>
    <property type="molecule type" value="Genomic_DNA"/>
</dbReference>
<accession>A0A177MZM0</accession>